<keyword evidence="2" id="KW-0963">Cytoplasm</keyword>
<dbReference type="PANTHER" id="PTHR21064:SF1">
    <property type="entry name" value="HYDROXYLYSINE KINASE"/>
    <property type="match status" value="1"/>
</dbReference>
<accession>A0A936YT53</accession>
<dbReference type="Gene3D" id="3.90.1200.10">
    <property type="match status" value="1"/>
</dbReference>
<feature type="domain" description="Aminoglycoside phosphotransferase" evidence="9">
    <location>
        <begin position="19"/>
        <end position="254"/>
    </location>
</feature>
<keyword evidence="11" id="KW-1185">Reference proteome</keyword>
<evidence type="ECO:0000256" key="6">
    <source>
        <dbReference type="ARBA" id="ARBA00037368"/>
    </source>
</evidence>
<keyword evidence="4" id="KW-0418">Kinase</keyword>
<evidence type="ECO:0000256" key="1">
    <source>
        <dbReference type="ARBA" id="ARBA00004496"/>
    </source>
</evidence>
<evidence type="ECO:0000256" key="2">
    <source>
        <dbReference type="ARBA" id="ARBA00022490"/>
    </source>
</evidence>
<dbReference type="PANTHER" id="PTHR21064">
    <property type="entry name" value="AMINOGLYCOSIDE PHOSPHOTRANSFERASE DOMAIN-CONTAINING PROTEIN-RELATED"/>
    <property type="match status" value="1"/>
</dbReference>
<evidence type="ECO:0000256" key="4">
    <source>
        <dbReference type="ARBA" id="ARBA00022777"/>
    </source>
</evidence>
<reference evidence="10" key="1">
    <citation type="submission" date="2021-01" db="EMBL/GenBank/DDBJ databases">
        <title>Rhizobium sp. strain KVB221 16S ribosomal RNA gene Genome sequencing and assembly.</title>
        <authorList>
            <person name="Kang M."/>
        </authorList>
    </citation>
    <scope>NUCLEOTIDE SEQUENCE</scope>
    <source>
        <strain evidence="10">KVB221</strain>
    </source>
</reference>
<dbReference type="AlphaFoldDB" id="A0A936YT53"/>
<evidence type="ECO:0000256" key="8">
    <source>
        <dbReference type="ARBA" id="ARBA00040505"/>
    </source>
</evidence>
<gene>
    <name evidence="10" type="ORF">JJB09_09440</name>
</gene>
<dbReference type="GO" id="GO:0005737">
    <property type="term" value="C:cytoplasm"/>
    <property type="evidence" value="ECO:0007669"/>
    <property type="project" value="UniProtKB-SubCell"/>
</dbReference>
<evidence type="ECO:0000256" key="7">
    <source>
        <dbReference type="ARBA" id="ARBA00038873"/>
    </source>
</evidence>
<proteinExistence type="predicted"/>
<comment type="function">
    <text evidence="6">Catalyzes the GTP-dependent phosphorylation of 5-hydroxy-L-lysine.</text>
</comment>
<dbReference type="RefSeq" id="WP_201656581.1">
    <property type="nucleotide sequence ID" value="NZ_JAEQNC010000004.1"/>
</dbReference>
<sequence length="328" mass="37048">MPEVESLVHRIYGVTGRAQRLSSERDETFRVNCDSGLTCTLKIANPMENPEALAFQDGALLHLEKAMPEVPVPRLIRTREGEKSFQLLQSDGSIRIVRMLSFLDGKLLHQTEPSFQQCASIGKSLAWLGRGLSNYRGRPPEAKLLWDISHTPDLRRLLAYVDPARRALTEDALASFDTRFLPIAPSFRRQIIHNDFNPHNILVDPLHPQRIAGIIDFGDMVQAPLVNDVAVAAAYHVASADWLDTLVALVKAYHLVTPMDHEEFLVLPTLIKARLAMTVTITEWRSFERPDESAYILRNHSASWQGLQRLNTMTEQDLARVLIQSCKE</sequence>
<dbReference type="EC" id="2.7.1.81" evidence="7"/>
<dbReference type="GO" id="GO:0047992">
    <property type="term" value="F:hydroxylysine kinase activity"/>
    <property type="evidence" value="ECO:0007669"/>
    <property type="project" value="UniProtKB-EC"/>
</dbReference>
<dbReference type="InterPro" id="IPR002575">
    <property type="entry name" value="Aminoglycoside_PTrfase"/>
</dbReference>
<organism evidence="10 11">
    <name type="scientific">Rhizobium setariae</name>
    <dbReference type="NCBI Taxonomy" id="2801340"/>
    <lineage>
        <taxon>Bacteria</taxon>
        <taxon>Pseudomonadati</taxon>
        <taxon>Pseudomonadota</taxon>
        <taxon>Alphaproteobacteria</taxon>
        <taxon>Hyphomicrobiales</taxon>
        <taxon>Rhizobiaceae</taxon>
        <taxon>Rhizobium/Agrobacterium group</taxon>
        <taxon>Rhizobium</taxon>
    </lineage>
</organism>
<evidence type="ECO:0000256" key="3">
    <source>
        <dbReference type="ARBA" id="ARBA00022679"/>
    </source>
</evidence>
<evidence type="ECO:0000313" key="11">
    <source>
        <dbReference type="Proteomes" id="UP000633219"/>
    </source>
</evidence>
<dbReference type="EMBL" id="JAEQNC010000004">
    <property type="protein sequence ID" value="MBL0372252.1"/>
    <property type="molecule type" value="Genomic_DNA"/>
</dbReference>
<protein>
    <recommendedName>
        <fullName evidence="8">Hydroxylysine kinase</fullName>
        <ecNumber evidence="7">2.7.1.81</ecNumber>
    </recommendedName>
</protein>
<dbReference type="InterPro" id="IPR050249">
    <property type="entry name" value="Pseudomonas-type_ThrB"/>
</dbReference>
<keyword evidence="3" id="KW-0808">Transferase</keyword>
<comment type="caution">
    <text evidence="10">The sequence shown here is derived from an EMBL/GenBank/DDBJ whole genome shotgun (WGS) entry which is preliminary data.</text>
</comment>
<dbReference type="SUPFAM" id="SSF56112">
    <property type="entry name" value="Protein kinase-like (PK-like)"/>
    <property type="match status" value="1"/>
</dbReference>
<comment type="subcellular location">
    <subcellularLocation>
        <location evidence="1">Cytoplasm</location>
    </subcellularLocation>
</comment>
<name>A0A936YT53_9HYPH</name>
<dbReference type="Pfam" id="PF01636">
    <property type="entry name" value="APH"/>
    <property type="match status" value="1"/>
</dbReference>
<dbReference type="InterPro" id="IPR011009">
    <property type="entry name" value="Kinase-like_dom_sf"/>
</dbReference>
<evidence type="ECO:0000259" key="9">
    <source>
        <dbReference type="Pfam" id="PF01636"/>
    </source>
</evidence>
<evidence type="ECO:0000256" key="5">
    <source>
        <dbReference type="ARBA" id="ARBA00036820"/>
    </source>
</evidence>
<dbReference type="Proteomes" id="UP000633219">
    <property type="component" value="Unassembled WGS sequence"/>
</dbReference>
<comment type="catalytic activity">
    <reaction evidence="5">
        <text>(5R)-5-hydroxy-L-lysine + GTP = (5R)-5-phosphooxy-L-lysine + GDP + H(+)</text>
        <dbReference type="Rhea" id="RHEA:19049"/>
        <dbReference type="ChEBI" id="CHEBI:15378"/>
        <dbReference type="ChEBI" id="CHEBI:37565"/>
        <dbReference type="ChEBI" id="CHEBI:57882"/>
        <dbReference type="ChEBI" id="CHEBI:58189"/>
        <dbReference type="ChEBI" id="CHEBI:58357"/>
        <dbReference type="EC" id="2.7.1.81"/>
    </reaction>
</comment>
<evidence type="ECO:0000313" key="10">
    <source>
        <dbReference type="EMBL" id="MBL0372252.1"/>
    </source>
</evidence>